<keyword evidence="3" id="KW-1185">Reference proteome</keyword>
<evidence type="ECO:0000313" key="2">
    <source>
        <dbReference type="EMBL" id="MFC3810951.1"/>
    </source>
</evidence>
<sequence length="496" mass="56227">MSEQNFDNKIRQKLESIRPEFEKAAWEKLRKSLPVPWYVALFRDFGQWIYGGVATTALLTTYYFYHNLKQENELLNDKISTLSVQTPEVKTDTVYLQSQKTDTVWVTKVITQKVYVDRTQRGPSAYNTDENFALNKNGEQTTTGNENTTDAIRSNTFRKGVGSQKAGVKTEDESKVVFSKKSKANISDKASTSEVKGNKAENTGLNTTSKAETYSKSTPEGTKNEDPISNQVSDAQPKNEGANSYTKSELPKTSYEDNEVNNAKETAKAETPKVAELVVPERVFPEQEPKKESSFLKKINARFGMSAEMAGNRGVNLGPTLEVFLNDKFSINSGVLISKGRQMQFGLPKDFNNNTGNRFEDRYVKHFNPVGPPPKIKNIEIETSIIKLPLYFNFYVPLRNKLTFLVTTGTKFDLSVIEGVKYQTETAGETYFAKFENSYKPKFFNSLFYGMGLQYQQGRFYGQVNPYFEFPFRSTNSLLNNKRVGVNFSIKYGLKK</sequence>
<proteinExistence type="predicted"/>
<evidence type="ECO:0000313" key="3">
    <source>
        <dbReference type="Proteomes" id="UP001595616"/>
    </source>
</evidence>
<gene>
    <name evidence="2" type="ORF">ACFOOI_09825</name>
</gene>
<accession>A0ABV7YXY1</accession>
<name>A0ABV7YXY1_9BACT</name>
<dbReference type="EMBL" id="JBHRYQ010000001">
    <property type="protein sequence ID" value="MFC3810951.1"/>
    <property type="molecule type" value="Genomic_DNA"/>
</dbReference>
<evidence type="ECO:0008006" key="4">
    <source>
        <dbReference type="Google" id="ProtNLM"/>
    </source>
</evidence>
<feature type="region of interest" description="Disordered" evidence="1">
    <location>
        <begin position="126"/>
        <end position="272"/>
    </location>
</feature>
<feature type="compositionally biased region" description="Low complexity" evidence="1">
    <location>
        <begin position="135"/>
        <end position="149"/>
    </location>
</feature>
<reference evidence="3" key="1">
    <citation type="journal article" date="2019" name="Int. J. Syst. Evol. Microbiol.">
        <title>The Global Catalogue of Microorganisms (GCM) 10K type strain sequencing project: providing services to taxonomists for standard genome sequencing and annotation.</title>
        <authorList>
            <consortium name="The Broad Institute Genomics Platform"/>
            <consortium name="The Broad Institute Genome Sequencing Center for Infectious Disease"/>
            <person name="Wu L."/>
            <person name="Ma J."/>
        </authorList>
    </citation>
    <scope>NUCLEOTIDE SEQUENCE [LARGE SCALE GENOMIC DNA]</scope>
    <source>
        <strain evidence="3">CECT 7956</strain>
    </source>
</reference>
<organism evidence="2 3">
    <name type="scientific">Lacihabitans lacunae</name>
    <dbReference type="NCBI Taxonomy" id="1028214"/>
    <lineage>
        <taxon>Bacteria</taxon>
        <taxon>Pseudomonadati</taxon>
        <taxon>Bacteroidota</taxon>
        <taxon>Cytophagia</taxon>
        <taxon>Cytophagales</taxon>
        <taxon>Leadbetterellaceae</taxon>
        <taxon>Lacihabitans</taxon>
    </lineage>
</organism>
<feature type="compositionally biased region" description="Polar residues" evidence="1">
    <location>
        <begin position="184"/>
        <end position="247"/>
    </location>
</feature>
<evidence type="ECO:0000256" key="1">
    <source>
        <dbReference type="SAM" id="MobiDB-lite"/>
    </source>
</evidence>
<dbReference type="Proteomes" id="UP001595616">
    <property type="component" value="Unassembled WGS sequence"/>
</dbReference>
<protein>
    <recommendedName>
        <fullName evidence="4">Outer membrane protein beta-barrel domain-containing protein</fullName>
    </recommendedName>
</protein>
<comment type="caution">
    <text evidence="2">The sequence shown here is derived from an EMBL/GenBank/DDBJ whole genome shotgun (WGS) entry which is preliminary data.</text>
</comment>
<dbReference type="RefSeq" id="WP_379837515.1">
    <property type="nucleotide sequence ID" value="NZ_JBHRYQ010000001.1"/>
</dbReference>